<keyword evidence="3 9" id="KW-0540">Nuclease</keyword>
<keyword evidence="6 9" id="KW-0378">Hydrolase</keyword>
<evidence type="ECO:0000256" key="2">
    <source>
        <dbReference type="ARBA" id="ARBA00009959"/>
    </source>
</evidence>
<evidence type="ECO:0000256" key="7">
    <source>
        <dbReference type="ARBA" id="ARBA00022842"/>
    </source>
</evidence>
<dbReference type="GO" id="GO:0004519">
    <property type="term" value="F:endonuclease activity"/>
    <property type="evidence" value="ECO:0007669"/>
    <property type="project" value="UniProtKB-KW"/>
</dbReference>
<reference evidence="11 12" key="1">
    <citation type="submission" date="2023-07" db="EMBL/GenBank/DDBJ databases">
        <title>Alkalimonas sp., MEB108 novel, alkaliphilic bacterium isolated from Lonar Lake, India.</title>
        <authorList>
            <person name="Joshi A."/>
            <person name="Thite S."/>
        </authorList>
    </citation>
    <scope>NUCLEOTIDE SEQUENCE [LARGE SCALE GENOMIC DNA]</scope>
    <source>
        <strain evidence="11 12">MEB108</strain>
    </source>
</reference>
<protein>
    <recommendedName>
        <fullName evidence="9">CRISPR-associated endoribonuclease Cas2</fullName>
        <ecNumber evidence="9">3.1.-.-</ecNumber>
    </recommendedName>
</protein>
<evidence type="ECO:0000313" key="11">
    <source>
        <dbReference type="EMBL" id="MEE2002132.1"/>
    </source>
</evidence>
<dbReference type="CDD" id="cd09725">
    <property type="entry name" value="Cas2_I_II_III"/>
    <property type="match status" value="1"/>
</dbReference>
<evidence type="ECO:0000256" key="10">
    <source>
        <dbReference type="PIRNR" id="PIRNR032582"/>
    </source>
</evidence>
<keyword evidence="8 9" id="KW-0051">Antiviral defense</keyword>
<dbReference type="PANTHER" id="PTHR34405:SF3">
    <property type="entry name" value="CRISPR-ASSOCIATED ENDORIBONUCLEASE CAS2 3"/>
    <property type="match status" value="1"/>
</dbReference>
<dbReference type="NCBIfam" id="TIGR01573">
    <property type="entry name" value="cas2"/>
    <property type="match status" value="1"/>
</dbReference>
<gene>
    <name evidence="9 11" type="primary">cas2</name>
    <name evidence="11" type="ORF">QWY20_11775</name>
</gene>
<evidence type="ECO:0000313" key="12">
    <source>
        <dbReference type="Proteomes" id="UP001336314"/>
    </source>
</evidence>
<sequence>MMVLITYDVSFDSDDGKKRLRQLAKLCLDYGTRVQYSVFECDIDPAQWVQFKAKLLATFDPDVDSLRFYMLGKGWRKKVEHHGAKPALDLFADTLII</sequence>
<keyword evidence="7 9" id="KW-0460">Magnesium</keyword>
<keyword evidence="4 9" id="KW-0479">Metal-binding</keyword>
<evidence type="ECO:0000256" key="4">
    <source>
        <dbReference type="ARBA" id="ARBA00022723"/>
    </source>
</evidence>
<dbReference type="EC" id="3.1.-.-" evidence="9"/>
<comment type="caution">
    <text evidence="11">The sequence shown here is derived from an EMBL/GenBank/DDBJ whole genome shotgun (WGS) entry which is preliminary data.</text>
</comment>
<dbReference type="Gene3D" id="3.30.70.240">
    <property type="match status" value="1"/>
</dbReference>
<evidence type="ECO:0000256" key="8">
    <source>
        <dbReference type="ARBA" id="ARBA00023118"/>
    </source>
</evidence>
<dbReference type="SUPFAM" id="SSF143430">
    <property type="entry name" value="TTP0101/SSO1404-like"/>
    <property type="match status" value="1"/>
</dbReference>
<dbReference type="RefSeq" id="WP_330129206.1">
    <property type="nucleotide sequence ID" value="NZ_JAUHLI010000011.1"/>
</dbReference>
<accession>A0ABU7J705</accession>
<dbReference type="Proteomes" id="UP001336314">
    <property type="component" value="Unassembled WGS sequence"/>
</dbReference>
<dbReference type="PIRSF" id="PIRSF032582">
    <property type="entry name" value="Cas2"/>
    <property type="match status" value="1"/>
</dbReference>
<proteinExistence type="inferred from homology"/>
<evidence type="ECO:0000256" key="5">
    <source>
        <dbReference type="ARBA" id="ARBA00022759"/>
    </source>
</evidence>
<dbReference type="HAMAP" id="MF_01471">
    <property type="entry name" value="Cas2"/>
    <property type="match status" value="1"/>
</dbReference>
<organism evidence="11 12">
    <name type="scientific">Alkalimonas cellulosilytica</name>
    <dbReference type="NCBI Taxonomy" id="3058395"/>
    <lineage>
        <taxon>Bacteria</taxon>
        <taxon>Pseudomonadati</taxon>
        <taxon>Pseudomonadota</taxon>
        <taxon>Gammaproteobacteria</taxon>
        <taxon>Alkalimonas</taxon>
    </lineage>
</organism>
<dbReference type="InterPro" id="IPR019199">
    <property type="entry name" value="Virulence_VapD/CRISPR_Cas2"/>
</dbReference>
<comment type="subunit">
    <text evidence="9">Homodimer, forms a heterotetramer with a Cas1 homodimer.</text>
</comment>
<evidence type="ECO:0000256" key="9">
    <source>
        <dbReference type="HAMAP-Rule" id="MF_01471"/>
    </source>
</evidence>
<name>A0ABU7J705_9GAMM</name>
<keyword evidence="12" id="KW-1185">Reference proteome</keyword>
<comment type="cofactor">
    <cofactor evidence="1 9">
        <name>Mg(2+)</name>
        <dbReference type="ChEBI" id="CHEBI:18420"/>
    </cofactor>
</comment>
<evidence type="ECO:0000256" key="3">
    <source>
        <dbReference type="ARBA" id="ARBA00022722"/>
    </source>
</evidence>
<keyword evidence="5 9" id="KW-0255">Endonuclease</keyword>
<comment type="function">
    <text evidence="9">CRISPR (clustered regularly interspaced short palindromic repeat), is an adaptive immune system that provides protection against mobile genetic elements (viruses, transposable elements and conjugative plasmids). CRISPR clusters contain sequences complementary to antecedent mobile elements and target invading nucleic acids. CRISPR clusters are transcribed and processed into CRISPR RNA (crRNA). Functions as a ssRNA-specific endoribonuclease. Involved in the integration of spacer DNA into the CRISPR cassette.</text>
</comment>
<dbReference type="InterPro" id="IPR021127">
    <property type="entry name" value="CRISPR_associated_Cas2"/>
</dbReference>
<dbReference type="EMBL" id="JAUHLI010000011">
    <property type="protein sequence ID" value="MEE2002132.1"/>
    <property type="molecule type" value="Genomic_DNA"/>
</dbReference>
<feature type="binding site" evidence="9">
    <location>
        <position position="8"/>
    </location>
    <ligand>
        <name>Mg(2+)</name>
        <dbReference type="ChEBI" id="CHEBI:18420"/>
        <note>catalytic</note>
    </ligand>
</feature>
<evidence type="ECO:0000256" key="6">
    <source>
        <dbReference type="ARBA" id="ARBA00022801"/>
    </source>
</evidence>
<dbReference type="Pfam" id="PF09827">
    <property type="entry name" value="CRISPR_Cas2"/>
    <property type="match status" value="1"/>
</dbReference>
<dbReference type="PANTHER" id="PTHR34405">
    <property type="entry name" value="CRISPR-ASSOCIATED ENDORIBONUCLEASE CAS2"/>
    <property type="match status" value="1"/>
</dbReference>
<evidence type="ECO:0000256" key="1">
    <source>
        <dbReference type="ARBA" id="ARBA00001946"/>
    </source>
</evidence>
<comment type="similarity">
    <text evidence="2 9 10">Belongs to the CRISPR-associated endoribonuclease Cas2 protein family.</text>
</comment>